<dbReference type="PRINTS" id="PR00499">
    <property type="entry name" value="P67PHOX"/>
</dbReference>
<evidence type="ECO:0000313" key="10">
    <source>
        <dbReference type="Proteomes" id="UP001218188"/>
    </source>
</evidence>
<dbReference type="InterPro" id="IPR051480">
    <property type="entry name" value="Endocytic_GEF_Adapter"/>
</dbReference>
<comment type="caution">
    <text evidence="9">The sequence shown here is derived from an EMBL/GenBank/DDBJ whole genome shotgun (WGS) entry which is preliminary data.</text>
</comment>
<name>A0AAD6TAS6_9AGAR</name>
<dbReference type="Proteomes" id="UP001218188">
    <property type="component" value="Unassembled WGS sequence"/>
</dbReference>
<feature type="compositionally biased region" description="Acidic residues" evidence="5">
    <location>
        <begin position="295"/>
        <end position="315"/>
    </location>
</feature>
<dbReference type="SUPFAM" id="SSF48065">
    <property type="entry name" value="DBL homology domain (DH-domain)"/>
    <property type="match status" value="1"/>
</dbReference>
<keyword evidence="2 4" id="KW-0728">SH3 domain</keyword>
<dbReference type="InterPro" id="IPR035899">
    <property type="entry name" value="DBL_dom_sf"/>
</dbReference>
<dbReference type="AlphaFoldDB" id="A0AAD6TAS6"/>
<dbReference type="GO" id="GO:0035025">
    <property type="term" value="P:positive regulation of Rho protein signal transduction"/>
    <property type="evidence" value="ECO:0007669"/>
    <property type="project" value="TreeGrafter"/>
</dbReference>
<evidence type="ECO:0000256" key="4">
    <source>
        <dbReference type="PROSITE-ProRule" id="PRU00192"/>
    </source>
</evidence>
<keyword evidence="10" id="KW-1185">Reference proteome</keyword>
<feature type="compositionally biased region" description="Basic residues" evidence="5">
    <location>
        <begin position="359"/>
        <end position="372"/>
    </location>
</feature>
<feature type="domain" description="SH3" evidence="6">
    <location>
        <begin position="194"/>
        <end position="253"/>
    </location>
</feature>
<keyword evidence="3" id="KW-0963">Cytoplasm</keyword>
<gene>
    <name evidence="9" type="ORF">C8F04DRAFT_1077868</name>
</gene>
<dbReference type="SMART" id="SM00233">
    <property type="entry name" value="PH"/>
    <property type="match status" value="1"/>
</dbReference>
<feature type="compositionally biased region" description="Polar residues" evidence="5">
    <location>
        <begin position="60"/>
        <end position="70"/>
    </location>
</feature>
<dbReference type="InterPro" id="IPR001849">
    <property type="entry name" value="PH_domain"/>
</dbReference>
<proteinExistence type="predicted"/>
<dbReference type="Pfam" id="PF00621">
    <property type="entry name" value="RhoGEF"/>
    <property type="match status" value="1"/>
</dbReference>
<dbReference type="EMBL" id="JARJCM010000014">
    <property type="protein sequence ID" value="KAJ7041981.1"/>
    <property type="molecule type" value="Genomic_DNA"/>
</dbReference>
<dbReference type="PROSITE" id="PS50010">
    <property type="entry name" value="DH_2"/>
    <property type="match status" value="1"/>
</dbReference>
<dbReference type="PROSITE" id="PS00741">
    <property type="entry name" value="DH_1"/>
    <property type="match status" value="1"/>
</dbReference>
<dbReference type="GO" id="GO:0005737">
    <property type="term" value="C:cytoplasm"/>
    <property type="evidence" value="ECO:0007669"/>
    <property type="project" value="UniProtKB-SubCell"/>
</dbReference>
<feature type="domain" description="DH" evidence="8">
    <location>
        <begin position="520"/>
        <end position="701"/>
    </location>
</feature>
<feature type="region of interest" description="Disordered" evidence="5">
    <location>
        <begin position="1"/>
        <end position="70"/>
    </location>
</feature>
<dbReference type="InterPro" id="IPR036028">
    <property type="entry name" value="SH3-like_dom_sf"/>
</dbReference>
<dbReference type="CDD" id="cd00174">
    <property type="entry name" value="SH3"/>
    <property type="match status" value="2"/>
</dbReference>
<dbReference type="SUPFAM" id="SSF50729">
    <property type="entry name" value="PH domain-like"/>
    <property type="match status" value="1"/>
</dbReference>
<organism evidence="9 10">
    <name type="scientific">Mycena alexandri</name>
    <dbReference type="NCBI Taxonomy" id="1745969"/>
    <lineage>
        <taxon>Eukaryota</taxon>
        <taxon>Fungi</taxon>
        <taxon>Dikarya</taxon>
        <taxon>Basidiomycota</taxon>
        <taxon>Agaricomycotina</taxon>
        <taxon>Agaricomycetes</taxon>
        <taxon>Agaricomycetidae</taxon>
        <taxon>Agaricales</taxon>
        <taxon>Marasmiineae</taxon>
        <taxon>Mycenaceae</taxon>
        <taxon>Mycena</taxon>
    </lineage>
</organism>
<reference evidence="9" key="1">
    <citation type="submission" date="2023-03" db="EMBL/GenBank/DDBJ databases">
        <title>Massive genome expansion in bonnet fungi (Mycena s.s.) driven by repeated elements and novel gene families across ecological guilds.</title>
        <authorList>
            <consortium name="Lawrence Berkeley National Laboratory"/>
            <person name="Harder C.B."/>
            <person name="Miyauchi S."/>
            <person name="Viragh M."/>
            <person name="Kuo A."/>
            <person name="Thoen E."/>
            <person name="Andreopoulos B."/>
            <person name="Lu D."/>
            <person name="Skrede I."/>
            <person name="Drula E."/>
            <person name="Henrissat B."/>
            <person name="Morin E."/>
            <person name="Kohler A."/>
            <person name="Barry K."/>
            <person name="LaButti K."/>
            <person name="Morin E."/>
            <person name="Salamov A."/>
            <person name="Lipzen A."/>
            <person name="Mereny Z."/>
            <person name="Hegedus B."/>
            <person name="Baldrian P."/>
            <person name="Stursova M."/>
            <person name="Weitz H."/>
            <person name="Taylor A."/>
            <person name="Grigoriev I.V."/>
            <person name="Nagy L.G."/>
            <person name="Martin F."/>
            <person name="Kauserud H."/>
        </authorList>
    </citation>
    <scope>NUCLEOTIDE SEQUENCE</scope>
    <source>
        <strain evidence="9">CBHHK200</strain>
    </source>
</reference>
<dbReference type="InterPro" id="IPR011993">
    <property type="entry name" value="PH-like_dom_sf"/>
</dbReference>
<feature type="region of interest" description="Disordered" evidence="5">
    <location>
        <begin position="422"/>
        <end position="451"/>
    </location>
</feature>
<dbReference type="PROSITE" id="PS50002">
    <property type="entry name" value="SH3"/>
    <property type="match status" value="1"/>
</dbReference>
<dbReference type="SMART" id="SM00325">
    <property type="entry name" value="RhoGEF"/>
    <property type="match status" value="1"/>
</dbReference>
<dbReference type="PANTHER" id="PTHR46006:SF6">
    <property type="entry name" value="INTERSECTIN-2 ISOFORM X1"/>
    <property type="match status" value="1"/>
</dbReference>
<feature type="domain" description="PH" evidence="7">
    <location>
        <begin position="738"/>
        <end position="832"/>
    </location>
</feature>
<dbReference type="Pfam" id="PF00018">
    <property type="entry name" value="SH3_1"/>
    <property type="match status" value="1"/>
</dbReference>
<dbReference type="InterPro" id="IPR001331">
    <property type="entry name" value="GDS_CDC24_CS"/>
</dbReference>
<dbReference type="SMART" id="SM00326">
    <property type="entry name" value="SH3"/>
    <property type="match status" value="2"/>
</dbReference>
<dbReference type="GO" id="GO:0005085">
    <property type="term" value="F:guanyl-nucleotide exchange factor activity"/>
    <property type="evidence" value="ECO:0007669"/>
    <property type="project" value="InterPro"/>
</dbReference>
<dbReference type="Pfam" id="PF16652">
    <property type="entry name" value="PH_13"/>
    <property type="match status" value="1"/>
</dbReference>
<dbReference type="PROSITE" id="PS50003">
    <property type="entry name" value="PH_DOMAIN"/>
    <property type="match status" value="1"/>
</dbReference>
<feature type="compositionally biased region" description="Low complexity" evidence="5">
    <location>
        <begin position="377"/>
        <end position="390"/>
    </location>
</feature>
<dbReference type="SUPFAM" id="SSF50044">
    <property type="entry name" value="SH3-domain"/>
    <property type="match status" value="2"/>
</dbReference>
<evidence type="ECO:0000313" key="9">
    <source>
        <dbReference type="EMBL" id="KAJ7041981.1"/>
    </source>
</evidence>
<dbReference type="PANTHER" id="PTHR46006">
    <property type="entry name" value="RHO GUANINE NUCLEOTIDE EXCHANGE FACTOR AT 64C, ISOFORM A"/>
    <property type="match status" value="1"/>
</dbReference>
<accession>A0AAD6TAS6</accession>
<dbReference type="InterPro" id="IPR001452">
    <property type="entry name" value="SH3_domain"/>
</dbReference>
<dbReference type="Gene3D" id="2.30.30.40">
    <property type="entry name" value="SH3 Domains"/>
    <property type="match status" value="2"/>
</dbReference>
<evidence type="ECO:0000256" key="1">
    <source>
        <dbReference type="ARBA" id="ARBA00004496"/>
    </source>
</evidence>
<evidence type="ECO:0000256" key="5">
    <source>
        <dbReference type="SAM" id="MobiDB-lite"/>
    </source>
</evidence>
<dbReference type="Gene3D" id="2.30.29.30">
    <property type="entry name" value="Pleckstrin-homology domain (PH domain)/Phosphotyrosine-binding domain (PTB)"/>
    <property type="match status" value="1"/>
</dbReference>
<evidence type="ECO:0000259" key="7">
    <source>
        <dbReference type="PROSITE" id="PS50003"/>
    </source>
</evidence>
<evidence type="ECO:0000256" key="2">
    <source>
        <dbReference type="ARBA" id="ARBA00022443"/>
    </source>
</evidence>
<comment type="subcellular location">
    <subcellularLocation>
        <location evidence="1">Cytoplasm</location>
    </subcellularLocation>
</comment>
<feature type="compositionally biased region" description="Low complexity" evidence="5">
    <location>
        <begin position="440"/>
        <end position="450"/>
    </location>
</feature>
<evidence type="ECO:0000259" key="6">
    <source>
        <dbReference type="PROSITE" id="PS50002"/>
    </source>
</evidence>
<evidence type="ECO:0000256" key="3">
    <source>
        <dbReference type="ARBA" id="ARBA00022490"/>
    </source>
</evidence>
<feature type="region of interest" description="Disordered" evidence="5">
    <location>
        <begin position="349"/>
        <end position="404"/>
    </location>
</feature>
<sequence length="848" mass="93549">MKSIQGGLKLRKAVTVDKSGPGVSGKVLGDTAPPAHINAAPRPASPPSAPIPPAPEMGRDTSSSKNNRQSVDWYAGLAADSQPPVQRMPDIAKMPSMREEDDDDPYGAPPAPALVPDIHVVEPMSELMADIDKSTEVRVRSLYAYEGDGAEDITFAENVILIANPSKTGGDWWYAKSVRDGASGMFPKTYVQEITTRKAKATYDYNASNPDELSFAAGEVLSIVDTSEEEWWKAERDGAVFIVPAGYLEVAEVAGPGPVASGSNITNQVRSARPAALEVRVSGESTNRAEHIEIEIEEDEDTESDSDDSDSDSDSDYLSFEGTAEESEEDFLAREHERQLVLEAAGLIVQKDVKPPPRPVRRRSSGQARRRPPPAAPDRTSVWSSSSSVSAPKELPPIPEPDAATRLDDAFDRYEAYRGHHQNRLSVASVETNPPPASPTSPSMMTASSSEGGKSYSHLLHFLGRKTPVEVERRPTISAPILQTPENGGGSRANSPAFGSSWASLVDKSALEGIPNQERRRQESIFELITTEVAYVRDLQLIVETFYSSMMPLLDRKAITVIFANIEDILLTNTTFMSSLEERQKDCRLYIDRIGDILQNHMSNMAVYMEYCVNQGPAIKVLKSLRDSNPELASHLQRLKEDPNVRNLDLSSYLLAPMQRITRYPLLLKQILNYTEPGEEHKAIQKSIATSEKILDHINESIRDQEGHETLKRISQNLWIGQGRLDLTAPTRYMGMRRLLREGVLVKAKSGRKLYGFLCSDILVLTDTSIKTLYRMPIPLNEAQVKDVPGGRDDMTFQISLPYPRGGEAIALRASSVRDCQLWMNEIEAASKKCLDAEKRAVRKIPSA</sequence>
<dbReference type="Gene3D" id="1.20.900.10">
    <property type="entry name" value="Dbl homology (DH) domain"/>
    <property type="match status" value="1"/>
</dbReference>
<protein>
    <submittedName>
        <fullName evidence="9">Uncharacterized protein</fullName>
    </submittedName>
</protein>
<dbReference type="InterPro" id="IPR000219">
    <property type="entry name" value="DH_dom"/>
</dbReference>
<evidence type="ECO:0000259" key="8">
    <source>
        <dbReference type="PROSITE" id="PS50010"/>
    </source>
</evidence>
<feature type="region of interest" description="Disordered" evidence="5">
    <location>
        <begin position="280"/>
        <end position="332"/>
    </location>
</feature>
<dbReference type="GO" id="GO:0035556">
    <property type="term" value="P:intracellular signal transduction"/>
    <property type="evidence" value="ECO:0007669"/>
    <property type="project" value="InterPro"/>
</dbReference>
<dbReference type="CDD" id="cd00160">
    <property type="entry name" value="RhoGEF"/>
    <property type="match status" value="1"/>
</dbReference>
<feature type="compositionally biased region" description="Pro residues" evidence="5">
    <location>
        <begin position="43"/>
        <end position="55"/>
    </location>
</feature>